<organism evidence="1 2">
    <name type="scientific">Pseudovirgaria hyperparasitica</name>
    <dbReference type="NCBI Taxonomy" id="470096"/>
    <lineage>
        <taxon>Eukaryota</taxon>
        <taxon>Fungi</taxon>
        <taxon>Dikarya</taxon>
        <taxon>Ascomycota</taxon>
        <taxon>Pezizomycotina</taxon>
        <taxon>Dothideomycetes</taxon>
        <taxon>Dothideomycetes incertae sedis</taxon>
        <taxon>Acrospermales</taxon>
        <taxon>Acrospermaceae</taxon>
        <taxon>Pseudovirgaria</taxon>
    </lineage>
</organism>
<name>A0A6A6W995_9PEZI</name>
<gene>
    <name evidence="1" type="ORF">EJ05DRAFT_475900</name>
</gene>
<protein>
    <submittedName>
        <fullName evidence="1">Uncharacterized protein</fullName>
    </submittedName>
</protein>
<sequence length="170" mass="19242">MVTGIHRQAPAGHCAQSDDRDRIGRCNFAVVVRMSRSHELCDARKECDPAVSANMLRYGWDVRSLMMTHSWASFHGVLRVTYERRVAMLQLQHVSKSSRRLGMALRGLAAVRSMSGTAWCMFAGLEVRWSSHGIPRNGDSLHGVEIDDDNTWGYHLRISTDNVLFQRVDN</sequence>
<feature type="non-terminal residue" evidence="1">
    <location>
        <position position="170"/>
    </location>
</feature>
<dbReference type="EMBL" id="ML996571">
    <property type="protein sequence ID" value="KAF2758594.1"/>
    <property type="molecule type" value="Genomic_DNA"/>
</dbReference>
<proteinExistence type="predicted"/>
<dbReference type="AlphaFoldDB" id="A0A6A6W995"/>
<evidence type="ECO:0000313" key="2">
    <source>
        <dbReference type="Proteomes" id="UP000799437"/>
    </source>
</evidence>
<evidence type="ECO:0000313" key="1">
    <source>
        <dbReference type="EMBL" id="KAF2758594.1"/>
    </source>
</evidence>
<dbReference type="RefSeq" id="XP_033601045.1">
    <property type="nucleotide sequence ID" value="XM_033743914.1"/>
</dbReference>
<accession>A0A6A6W995</accession>
<reference evidence="1" key="1">
    <citation type="journal article" date="2020" name="Stud. Mycol.">
        <title>101 Dothideomycetes genomes: a test case for predicting lifestyles and emergence of pathogens.</title>
        <authorList>
            <person name="Haridas S."/>
            <person name="Albert R."/>
            <person name="Binder M."/>
            <person name="Bloem J."/>
            <person name="Labutti K."/>
            <person name="Salamov A."/>
            <person name="Andreopoulos B."/>
            <person name="Baker S."/>
            <person name="Barry K."/>
            <person name="Bills G."/>
            <person name="Bluhm B."/>
            <person name="Cannon C."/>
            <person name="Castanera R."/>
            <person name="Culley D."/>
            <person name="Daum C."/>
            <person name="Ezra D."/>
            <person name="Gonzalez J."/>
            <person name="Henrissat B."/>
            <person name="Kuo A."/>
            <person name="Liang C."/>
            <person name="Lipzen A."/>
            <person name="Lutzoni F."/>
            <person name="Magnuson J."/>
            <person name="Mondo S."/>
            <person name="Nolan M."/>
            <person name="Ohm R."/>
            <person name="Pangilinan J."/>
            <person name="Park H.-J."/>
            <person name="Ramirez L."/>
            <person name="Alfaro M."/>
            <person name="Sun H."/>
            <person name="Tritt A."/>
            <person name="Yoshinaga Y."/>
            <person name="Zwiers L.-H."/>
            <person name="Turgeon B."/>
            <person name="Goodwin S."/>
            <person name="Spatafora J."/>
            <person name="Crous P."/>
            <person name="Grigoriev I."/>
        </authorList>
    </citation>
    <scope>NUCLEOTIDE SEQUENCE</scope>
    <source>
        <strain evidence="1">CBS 121739</strain>
    </source>
</reference>
<dbReference type="Proteomes" id="UP000799437">
    <property type="component" value="Unassembled WGS sequence"/>
</dbReference>
<dbReference type="GeneID" id="54484968"/>
<keyword evidence="2" id="KW-1185">Reference proteome</keyword>